<dbReference type="Proteomes" id="UP000383932">
    <property type="component" value="Unassembled WGS sequence"/>
</dbReference>
<evidence type="ECO:0000256" key="1">
    <source>
        <dbReference type="ARBA" id="ARBA00006155"/>
    </source>
</evidence>
<dbReference type="GO" id="GO:0016837">
    <property type="term" value="F:carbon-oxygen lyase activity, acting on polysaccharides"/>
    <property type="evidence" value="ECO:0007669"/>
    <property type="project" value="UniProtKB-ARBA"/>
</dbReference>
<dbReference type="Pfam" id="PF08124">
    <property type="entry name" value="Lyase_8_N"/>
    <property type="match status" value="1"/>
</dbReference>
<dbReference type="GO" id="GO:0005975">
    <property type="term" value="P:carbohydrate metabolic process"/>
    <property type="evidence" value="ECO:0007669"/>
    <property type="project" value="InterPro"/>
</dbReference>
<dbReference type="InterPro" id="IPR003594">
    <property type="entry name" value="HATPase_dom"/>
</dbReference>
<evidence type="ECO:0000256" key="9">
    <source>
        <dbReference type="ARBA" id="ARBA00023239"/>
    </source>
</evidence>
<dbReference type="EMBL" id="SSOP01000029">
    <property type="protein sequence ID" value="KAB5593883.1"/>
    <property type="molecule type" value="Genomic_DNA"/>
</dbReference>
<evidence type="ECO:0000256" key="6">
    <source>
        <dbReference type="ARBA" id="ARBA00022777"/>
    </source>
</evidence>
<evidence type="ECO:0000256" key="8">
    <source>
        <dbReference type="ARBA" id="ARBA00023128"/>
    </source>
</evidence>
<dbReference type="Gene3D" id="1.20.140.20">
    <property type="entry name" value="Alpha-ketoacid/pyruvate dehydrogenase kinase, N-terminal domain"/>
    <property type="match status" value="1"/>
</dbReference>
<dbReference type="GO" id="GO:0005524">
    <property type="term" value="F:ATP binding"/>
    <property type="evidence" value="ECO:0007669"/>
    <property type="project" value="UniProtKB-UniRule"/>
</dbReference>
<dbReference type="GO" id="GO:0010906">
    <property type="term" value="P:regulation of glucose metabolic process"/>
    <property type="evidence" value="ECO:0007669"/>
    <property type="project" value="TreeGrafter"/>
</dbReference>
<organism evidence="14 15">
    <name type="scientific">Ceratobasidium theobromae</name>
    <dbReference type="NCBI Taxonomy" id="1582974"/>
    <lineage>
        <taxon>Eukaryota</taxon>
        <taxon>Fungi</taxon>
        <taxon>Dikarya</taxon>
        <taxon>Basidiomycota</taxon>
        <taxon>Agaricomycotina</taxon>
        <taxon>Agaricomycetes</taxon>
        <taxon>Cantharellales</taxon>
        <taxon>Ceratobasidiaceae</taxon>
        <taxon>Ceratobasidium</taxon>
    </lineage>
</organism>
<keyword evidence="4 12" id="KW-0732">Signal</keyword>
<evidence type="ECO:0000259" key="13">
    <source>
        <dbReference type="PROSITE" id="PS50109"/>
    </source>
</evidence>
<dbReference type="PROSITE" id="PS50109">
    <property type="entry name" value="HIS_KIN"/>
    <property type="match status" value="1"/>
</dbReference>
<feature type="domain" description="Histidine kinase" evidence="13">
    <location>
        <begin position="1179"/>
        <end position="1306"/>
    </location>
</feature>
<dbReference type="PANTHER" id="PTHR11947">
    <property type="entry name" value="PYRUVATE DEHYDROGENASE KINASE"/>
    <property type="match status" value="1"/>
</dbReference>
<dbReference type="GO" id="GO:0004740">
    <property type="term" value="F:pyruvate dehydrogenase (acetyl-transferring) kinase activity"/>
    <property type="evidence" value="ECO:0007669"/>
    <property type="project" value="UniProtKB-EC"/>
</dbReference>
<dbReference type="InterPro" id="IPR011013">
    <property type="entry name" value="Gal_mutarotase_sf_dom"/>
</dbReference>
<dbReference type="InterPro" id="IPR003159">
    <property type="entry name" value="Lyase_8_central_dom"/>
</dbReference>
<protein>
    <recommendedName>
        <fullName evidence="11">Protein-serine/threonine kinase</fullName>
        <ecNumber evidence="11">2.7.11.-</ecNumber>
    </recommendedName>
</protein>
<feature type="signal peptide" evidence="12">
    <location>
        <begin position="1"/>
        <end position="17"/>
    </location>
</feature>
<dbReference type="InterPro" id="IPR008929">
    <property type="entry name" value="Chondroitin_lyas"/>
</dbReference>
<reference evidence="14 15" key="1">
    <citation type="journal article" date="2019" name="Fungal Biol. Biotechnol.">
        <title>Draft genome sequence of fastidious pathogen Ceratobasidium theobromae, which causes vascular-streak dieback in Theobroma cacao.</title>
        <authorList>
            <person name="Ali S.S."/>
            <person name="Asman A."/>
            <person name="Shao J."/>
            <person name="Firmansyah A.P."/>
            <person name="Susilo A.W."/>
            <person name="Rosmana A."/>
            <person name="McMahon P."/>
            <person name="Junaid M."/>
            <person name="Guest D."/>
            <person name="Kheng T.Y."/>
            <person name="Meinhardt L.W."/>
            <person name="Bailey B.A."/>
        </authorList>
    </citation>
    <scope>NUCLEOTIDE SEQUENCE [LARGE SCALE GENOMIC DNA]</scope>
    <source>
        <strain evidence="14 15">CT2</strain>
    </source>
</reference>
<sequence>MSLRWLFAAALVAASAAQTNDVQKVYQRRLPFIVSSSMSSAADVGSFMSLLQPDGKWAAVNYTTGCDAQRANWPAGVGHWNRTLVMAAAYHGGVSGAEQYVKNPNLRSALSKAMNYWFANDFSTIGNGACLDDGGKANGSCPCGTPGLWNTNWFSNVILVPTYVGKVCLLLRDELAPTELGNCTLMTARAYTPFYRNPQPGYVSGANIIDMASVGIAAGLLENNRTGNVSRLADAYQRVHNEVVIHPRDLVDGIKPDGSFQQHIGIVYDGSHLCPISSNSLLELELQAVGTAFQANTSTRTAFGTHLDGAQWMVFADVGSKTVLGRMVAFALSDDQATANLKMNLTRVQELGDAWNSTPLQKFATDLSKAPHSANAGDLKGNRMFWNSDYMVHRTDQTVTTVRMLSNRTKTSECVNTQNPFGFHLSDGAIYQYTNGGEYLDMYATFDWNLVPGTTVDYGATPLGCNITEIVGVETFAGGISAKNMGVAAMRYISPRTKTLSFHKAWFFFGENVQHVLINGISSTSPARVVSVLDQRLHKGPIYLDHEPVLRGNYCEVDSLWHAGTGYFFPEEQGTKIWIEEGEKTGNWKTIGTSASSNVTKDMFSASIVHDSGDLGQPIEYSIFPATASRQEFEDKAEWAMPQTVVNDATVSAALDFSERVFGAAFWNVGGGSVRIPKMGITVYVDRPVVLMIKLTQKGNRAGEVYVADPTHGTGIVHVRLVWSTKGGKGGKGMQCKRMNVLSYACHGARRCGGHGSKEVVLEYHLPEGGMAGSGVMQGFEWGNDFDTSRVIPGPIPASEDSCNAKCLSYGWFLIAKTTVVRNGGYMWTERRLWLEYVTNVRPYITGDLGFGLHTTATRFNMSAGFRISSALWNRIHHFAAFPQTGVSLQQMALFGKNPSQGTLLKASQFLSEELPVRLAHRIRELDELPHNLRDMPSIKRVKGWYAQSFQELIEFPTPNLDKRTRDILNAPPPENAHLPEATANPAMPKLLRAVGSSRYGSSNGNGNGKMRIPMQRLYCSAQSSEIWPPEVYEYNKNFTKALDAIKRRHDPTVTTVAQGVLEWKRSQNIGQLDTEVQGWLDRFYMSRIGIRFLIGQREFWSHLTTPADLAQDVALNTHPPHQDYVGIICTKSNVHDIAHEAIENARFVCEEHYALFKGPPVQLICPRDLHFPYVPGHLSHILFELLKNSLRAVVERYGPNSENSYPPIKVIVIEGREDITIKISDEGGGIPRSSVPLVWGYLFTTMEGQNLDQDFQASDFGAPMAGFGYGLPLSRLYARYFGGDLRLISMEGYGTDVYIHLNRLSSSREALL</sequence>
<dbReference type="Gene3D" id="2.70.98.10">
    <property type="match status" value="1"/>
</dbReference>
<dbReference type="SUPFAM" id="SSF49863">
    <property type="entry name" value="Hyaluronate lyase-like, C-terminal domain"/>
    <property type="match status" value="1"/>
</dbReference>
<dbReference type="Gene3D" id="1.50.10.100">
    <property type="entry name" value="Chondroitin AC/alginate lyase"/>
    <property type="match status" value="1"/>
</dbReference>
<comment type="caution">
    <text evidence="14">The sequence shown here is derived from an EMBL/GenBank/DDBJ whole genome shotgun (WGS) entry which is preliminary data.</text>
</comment>
<dbReference type="SUPFAM" id="SSF48230">
    <property type="entry name" value="Chondroitin AC/alginate lyase"/>
    <property type="match status" value="1"/>
</dbReference>
<gene>
    <name evidence="14" type="ORF">CTheo_2735</name>
</gene>
<dbReference type="SUPFAM" id="SSF74650">
    <property type="entry name" value="Galactose mutarotase-like"/>
    <property type="match status" value="1"/>
</dbReference>
<dbReference type="CDD" id="cd16929">
    <property type="entry name" value="HATPase_PDK-like"/>
    <property type="match status" value="1"/>
</dbReference>
<dbReference type="InterPro" id="IPR011071">
    <property type="entry name" value="Lyase_8-like_C"/>
</dbReference>
<evidence type="ECO:0000256" key="11">
    <source>
        <dbReference type="RuleBase" id="RU366032"/>
    </source>
</evidence>
<feature type="chain" id="PRO_5024385921" description="Protein-serine/threonine kinase" evidence="12">
    <location>
        <begin position="18"/>
        <end position="1313"/>
    </location>
</feature>
<dbReference type="Pfam" id="PF10436">
    <property type="entry name" value="BCDHK_Adom3"/>
    <property type="match status" value="1"/>
</dbReference>
<dbReference type="InterPro" id="IPR036890">
    <property type="entry name" value="HATPase_C_sf"/>
</dbReference>
<keyword evidence="15" id="KW-1185">Reference proteome</keyword>
<comment type="similarity">
    <text evidence="1 11">Belongs to the PDK/BCKDK protein kinase family.</text>
</comment>
<dbReference type="GO" id="GO:0030246">
    <property type="term" value="F:carbohydrate binding"/>
    <property type="evidence" value="ECO:0007669"/>
    <property type="project" value="InterPro"/>
</dbReference>
<dbReference type="InterPro" id="IPR039028">
    <property type="entry name" value="BCKD/PDK"/>
</dbReference>
<evidence type="ECO:0000256" key="5">
    <source>
        <dbReference type="ARBA" id="ARBA00022741"/>
    </source>
</evidence>
<keyword evidence="6 11" id="KW-0418">Kinase</keyword>
<keyword evidence="5 11" id="KW-0547">Nucleotide-binding</keyword>
<evidence type="ECO:0000256" key="2">
    <source>
        <dbReference type="ARBA" id="ARBA00006699"/>
    </source>
</evidence>
<keyword evidence="9" id="KW-0456">Lyase</keyword>
<dbReference type="OrthoDB" id="5980780at2759"/>
<dbReference type="Gene3D" id="3.30.565.10">
    <property type="entry name" value="Histidine kinase-like ATPase, C-terminal domain"/>
    <property type="match status" value="1"/>
</dbReference>
<dbReference type="PANTHER" id="PTHR11947:SF3">
    <property type="entry name" value="[PYRUVATE DEHYDROGENASE (ACETYL-TRANSFERRING)] KINASE, MITOCHONDRIAL"/>
    <property type="match status" value="1"/>
</dbReference>
<dbReference type="InterPro" id="IPR012970">
    <property type="entry name" value="Lyase_8_alpha_N"/>
</dbReference>
<dbReference type="InterPro" id="IPR005467">
    <property type="entry name" value="His_kinase_dom"/>
</dbReference>
<evidence type="ECO:0000256" key="7">
    <source>
        <dbReference type="ARBA" id="ARBA00022840"/>
    </source>
</evidence>
<dbReference type="InterPro" id="IPR004103">
    <property type="entry name" value="Lyase_8_C"/>
</dbReference>
<dbReference type="GO" id="GO:0005576">
    <property type="term" value="C:extracellular region"/>
    <property type="evidence" value="ECO:0007669"/>
    <property type="project" value="InterPro"/>
</dbReference>
<comment type="subcellular location">
    <subcellularLocation>
        <location evidence="11">Mitochondrion matrix</location>
    </subcellularLocation>
</comment>
<evidence type="ECO:0000313" key="15">
    <source>
        <dbReference type="Proteomes" id="UP000383932"/>
    </source>
</evidence>
<dbReference type="SUPFAM" id="SSF69012">
    <property type="entry name" value="alpha-ketoacid dehydrogenase kinase, N-terminal domain"/>
    <property type="match status" value="1"/>
</dbReference>
<dbReference type="Pfam" id="PF02278">
    <property type="entry name" value="Lyase_8"/>
    <property type="match status" value="1"/>
</dbReference>
<name>A0A5N5QQP8_9AGAM</name>
<dbReference type="Gene3D" id="2.60.220.10">
    <property type="entry name" value="Polysaccharide lyase family 8-like, C-terminal"/>
    <property type="match status" value="1"/>
</dbReference>
<evidence type="ECO:0000256" key="12">
    <source>
        <dbReference type="SAM" id="SignalP"/>
    </source>
</evidence>
<dbReference type="InterPro" id="IPR014718">
    <property type="entry name" value="GH-type_carb-bd"/>
</dbReference>
<evidence type="ECO:0000256" key="4">
    <source>
        <dbReference type="ARBA" id="ARBA00022729"/>
    </source>
</evidence>
<dbReference type="InterPro" id="IPR036784">
    <property type="entry name" value="AK/P_DHK_N_sf"/>
</dbReference>
<keyword evidence="3 11" id="KW-0808">Transferase</keyword>
<accession>A0A5N5QQP8</accession>
<dbReference type="Pfam" id="PF02518">
    <property type="entry name" value="HATPase_c"/>
    <property type="match status" value="1"/>
</dbReference>
<evidence type="ECO:0000256" key="3">
    <source>
        <dbReference type="ARBA" id="ARBA00022679"/>
    </source>
</evidence>
<dbReference type="SUPFAM" id="SSF55874">
    <property type="entry name" value="ATPase domain of HSP90 chaperone/DNA topoisomerase II/histidine kinase"/>
    <property type="match status" value="1"/>
</dbReference>
<dbReference type="InterPro" id="IPR018955">
    <property type="entry name" value="BCDHK/PDK_N"/>
</dbReference>
<dbReference type="EC" id="2.7.11.-" evidence="11"/>
<evidence type="ECO:0000313" key="14">
    <source>
        <dbReference type="EMBL" id="KAB5593883.1"/>
    </source>
</evidence>
<proteinExistence type="inferred from homology"/>
<comment type="catalytic activity">
    <reaction evidence="10">
        <text>L-seryl-[pyruvate dehydrogenase E1 alpha subunit] + ATP = O-phospho-L-seryl-[pyruvate dehydrogenase E1 alpha subunit] + ADP + H(+)</text>
        <dbReference type="Rhea" id="RHEA:23052"/>
        <dbReference type="Rhea" id="RHEA-COMP:13689"/>
        <dbReference type="Rhea" id="RHEA-COMP:13690"/>
        <dbReference type="ChEBI" id="CHEBI:15378"/>
        <dbReference type="ChEBI" id="CHEBI:29999"/>
        <dbReference type="ChEBI" id="CHEBI:30616"/>
        <dbReference type="ChEBI" id="CHEBI:83421"/>
        <dbReference type="ChEBI" id="CHEBI:456216"/>
        <dbReference type="EC" id="2.7.11.2"/>
    </reaction>
</comment>
<evidence type="ECO:0000256" key="10">
    <source>
        <dbReference type="ARBA" id="ARBA00048201"/>
    </source>
</evidence>
<keyword evidence="7 11" id="KW-0067">ATP-binding</keyword>
<dbReference type="Pfam" id="PF02884">
    <property type="entry name" value="Lyase_8_C"/>
    <property type="match status" value="1"/>
</dbReference>
<comment type="similarity">
    <text evidence="2">Belongs to the polysaccharide lyase 8 family.</text>
</comment>
<keyword evidence="8 11" id="KW-0496">Mitochondrion</keyword>
<dbReference type="SMART" id="SM00387">
    <property type="entry name" value="HATPase_c"/>
    <property type="match status" value="1"/>
</dbReference>
<dbReference type="GO" id="GO:0005759">
    <property type="term" value="C:mitochondrial matrix"/>
    <property type="evidence" value="ECO:0007669"/>
    <property type="project" value="UniProtKB-SubCell"/>
</dbReference>